<dbReference type="GO" id="GO:0032259">
    <property type="term" value="P:methylation"/>
    <property type="evidence" value="ECO:0007669"/>
    <property type="project" value="UniProtKB-KW"/>
</dbReference>
<reference evidence="5 6" key="1">
    <citation type="journal article" date="2013" name="Int. J. Syst. Evol. Microbiol.">
        <title>Ilumatobacter nonamiense sp. nov. and Ilumatobacter coccineum sp. nov., isolated from seashore sand.</title>
        <authorList>
            <person name="Matsumoto A."/>
            <person name="Kasai H."/>
            <person name="Matsuo Y."/>
            <person name="Shizuri Y."/>
            <person name="Ichikawa N."/>
            <person name="Fujita N."/>
            <person name="Omura S."/>
            <person name="Takahashi Y."/>
        </authorList>
    </citation>
    <scope>NUCLEOTIDE SEQUENCE [LARGE SCALE GENOMIC DNA]</scope>
    <source>
        <strain evidence="6">NBRC 103263 / KCTC 29153 / YM16-304</strain>
    </source>
</reference>
<gene>
    <name evidence="5" type="ORF">YM304_20550</name>
</gene>
<keyword evidence="2 5" id="KW-0808">Transferase</keyword>
<feature type="domain" description="Methyltransferase small" evidence="4">
    <location>
        <begin position="48"/>
        <end position="212"/>
    </location>
</feature>
<dbReference type="InterPro" id="IPR007848">
    <property type="entry name" value="Small_mtfrase_dom"/>
</dbReference>
<dbReference type="Pfam" id="PF05175">
    <property type="entry name" value="MTS"/>
    <property type="match status" value="1"/>
</dbReference>
<dbReference type="InterPro" id="IPR046977">
    <property type="entry name" value="RsmC/RlmG"/>
</dbReference>
<dbReference type="PANTHER" id="PTHR47816:SF4">
    <property type="entry name" value="RIBOSOMAL RNA SMALL SUBUNIT METHYLTRANSFERASE C"/>
    <property type="match status" value="1"/>
</dbReference>
<sequence length="218" mass="23286">MAPQPDEHDDHHAATGRSETADAHYFDDDPTVPSDPVTIDVTLPDTAFTLETDRGVFSRGHVDNGTSLLIRSDAALASSGHLLDLGCGAGPIALTMARRSPGSTVWAVDVNSRARELCARNAKRNGITNVRVAAPGDVPDDVRFATIWSNPPIRIGKPALRELLTDWLGRLTDDGTATLVVQKHLGADSLQKWLIGQGYATSRVASKAGFRLLALTSD</sequence>
<name>A0A6C7EAZ0_ILUCY</name>
<dbReference type="CDD" id="cd02440">
    <property type="entry name" value="AdoMet_MTases"/>
    <property type="match status" value="1"/>
</dbReference>
<keyword evidence="1 5" id="KW-0489">Methyltransferase</keyword>
<dbReference type="KEGG" id="aym:YM304_20550"/>
<dbReference type="GO" id="GO:0008757">
    <property type="term" value="F:S-adenosylmethionine-dependent methyltransferase activity"/>
    <property type="evidence" value="ECO:0007669"/>
    <property type="project" value="InterPro"/>
</dbReference>
<dbReference type="EMBL" id="AP012057">
    <property type="protein sequence ID" value="BAN02369.1"/>
    <property type="molecule type" value="Genomic_DNA"/>
</dbReference>
<evidence type="ECO:0000259" key="4">
    <source>
        <dbReference type="Pfam" id="PF05175"/>
    </source>
</evidence>
<dbReference type="AlphaFoldDB" id="A0A6C7EAZ0"/>
<feature type="compositionally biased region" description="Basic and acidic residues" evidence="3">
    <location>
        <begin position="1"/>
        <end position="27"/>
    </location>
</feature>
<dbReference type="PANTHER" id="PTHR47816">
    <property type="entry name" value="RIBOSOMAL RNA SMALL SUBUNIT METHYLTRANSFERASE C"/>
    <property type="match status" value="1"/>
</dbReference>
<dbReference type="EC" id="2.1.1.-" evidence="5"/>
<evidence type="ECO:0000256" key="2">
    <source>
        <dbReference type="ARBA" id="ARBA00022679"/>
    </source>
</evidence>
<organism evidence="5 6">
    <name type="scientific">Ilumatobacter coccineus (strain NBRC 103263 / KCTC 29153 / YM16-304)</name>
    <dbReference type="NCBI Taxonomy" id="1313172"/>
    <lineage>
        <taxon>Bacteria</taxon>
        <taxon>Bacillati</taxon>
        <taxon>Actinomycetota</taxon>
        <taxon>Acidimicrobiia</taxon>
        <taxon>Acidimicrobiales</taxon>
        <taxon>Ilumatobacteraceae</taxon>
        <taxon>Ilumatobacter</taxon>
    </lineage>
</organism>
<dbReference type="Proteomes" id="UP000011863">
    <property type="component" value="Chromosome"/>
</dbReference>
<evidence type="ECO:0000256" key="3">
    <source>
        <dbReference type="SAM" id="MobiDB-lite"/>
    </source>
</evidence>
<accession>A0A6C7EAZ0</accession>
<feature type="region of interest" description="Disordered" evidence="3">
    <location>
        <begin position="1"/>
        <end position="35"/>
    </location>
</feature>
<dbReference type="SUPFAM" id="SSF53335">
    <property type="entry name" value="S-adenosyl-L-methionine-dependent methyltransferases"/>
    <property type="match status" value="1"/>
</dbReference>
<proteinExistence type="predicted"/>
<evidence type="ECO:0000256" key="1">
    <source>
        <dbReference type="ARBA" id="ARBA00022603"/>
    </source>
</evidence>
<keyword evidence="6" id="KW-1185">Reference proteome</keyword>
<evidence type="ECO:0000313" key="5">
    <source>
        <dbReference type="EMBL" id="BAN02369.1"/>
    </source>
</evidence>
<evidence type="ECO:0000313" key="6">
    <source>
        <dbReference type="Proteomes" id="UP000011863"/>
    </source>
</evidence>
<dbReference type="Gene3D" id="3.40.50.150">
    <property type="entry name" value="Vaccinia Virus protein VP39"/>
    <property type="match status" value="1"/>
</dbReference>
<dbReference type="InterPro" id="IPR029063">
    <property type="entry name" value="SAM-dependent_MTases_sf"/>
</dbReference>
<protein>
    <submittedName>
        <fullName evidence="5">Putative methyltransferase</fullName>
        <ecNumber evidence="5">2.1.1.-</ecNumber>
    </submittedName>
</protein>